<reference evidence="2" key="1">
    <citation type="submission" date="2014-09" db="EMBL/GenBank/DDBJ databases">
        <authorList>
            <person name="Gomez-Valero L."/>
        </authorList>
    </citation>
    <scope>NUCLEOTIDE SEQUENCE [LARGE SCALE GENOMIC DNA]</scope>
    <source>
        <strain evidence="2">ATCC700992</strain>
    </source>
</reference>
<evidence type="ECO:0000313" key="2">
    <source>
        <dbReference type="Proteomes" id="UP000032430"/>
    </source>
</evidence>
<dbReference type="Proteomes" id="UP000032430">
    <property type="component" value="Chromosome I"/>
</dbReference>
<accession>A0A098G553</accession>
<organism evidence="1 2">
    <name type="scientific">Legionella fallonii LLAP-10</name>
    <dbReference type="NCBI Taxonomy" id="1212491"/>
    <lineage>
        <taxon>Bacteria</taxon>
        <taxon>Pseudomonadati</taxon>
        <taxon>Pseudomonadota</taxon>
        <taxon>Gammaproteobacteria</taxon>
        <taxon>Legionellales</taxon>
        <taxon>Legionellaceae</taxon>
        <taxon>Legionella</taxon>
    </lineage>
</organism>
<protein>
    <submittedName>
        <fullName evidence="1">Uncharacterized protein</fullName>
    </submittedName>
</protein>
<dbReference type="STRING" id="1212491.LFA_1194"/>
<evidence type="ECO:0000313" key="1">
    <source>
        <dbReference type="EMBL" id="CEG56625.1"/>
    </source>
</evidence>
<keyword evidence="2" id="KW-1185">Reference proteome</keyword>
<dbReference type="HOGENOM" id="CLU_2142763_0_0_6"/>
<dbReference type="KEGG" id="lfa:LFA_1194"/>
<dbReference type="OrthoDB" id="5653832at2"/>
<dbReference type="AlphaFoldDB" id="A0A098G553"/>
<gene>
    <name evidence="1" type="ORF">LFA_1194</name>
</gene>
<sequence length="112" mass="13246">MHPQKKIYAKEIYQLVAIICKQMSDEHNSEMQSVLNISNKDTYDIINKIMIALPDSYFYNANKSMLYDMLAFISKNLILFQIQENIEEDDYAYHLIDFINSLSISIATRYYQ</sequence>
<proteinExistence type="predicted"/>
<dbReference type="RefSeq" id="WP_045095258.1">
    <property type="nucleotide sequence ID" value="NZ_LN614827.1"/>
</dbReference>
<dbReference type="EMBL" id="LN614827">
    <property type="protein sequence ID" value="CEG56625.1"/>
    <property type="molecule type" value="Genomic_DNA"/>
</dbReference>
<name>A0A098G553_9GAMM</name>